<keyword evidence="8 9" id="KW-0479">Metal-binding</keyword>
<feature type="binding site" evidence="8">
    <location>
        <position position="291"/>
    </location>
    <ligand>
        <name>Zn(2+)</name>
        <dbReference type="ChEBI" id="CHEBI:29105"/>
        <note>catalytic</note>
    </ligand>
</feature>
<keyword evidence="4" id="KW-0732">Signal</keyword>
<feature type="binding site" evidence="8">
    <location>
        <position position="297"/>
    </location>
    <ligand>
        <name>Zn(2+)</name>
        <dbReference type="ChEBI" id="CHEBI:29105"/>
        <note>catalytic</note>
    </ligand>
</feature>
<evidence type="ECO:0000256" key="4">
    <source>
        <dbReference type="ARBA" id="ARBA00022729"/>
    </source>
</evidence>
<dbReference type="SMART" id="SM00235">
    <property type="entry name" value="ZnMc"/>
    <property type="match status" value="1"/>
</dbReference>
<keyword evidence="13" id="KW-1185">Reference proteome</keyword>
<evidence type="ECO:0000259" key="12">
    <source>
        <dbReference type="PROSITE" id="PS51864"/>
    </source>
</evidence>
<dbReference type="GO" id="GO:0005576">
    <property type="term" value="C:extracellular region"/>
    <property type="evidence" value="ECO:0007669"/>
    <property type="project" value="UniProtKB-SubCell"/>
</dbReference>
<evidence type="ECO:0000313" key="14">
    <source>
        <dbReference type="WBParaSite" id="Gr19_v10_g13689.t1"/>
    </source>
</evidence>
<dbReference type="Pfam" id="PF01400">
    <property type="entry name" value="Astacin"/>
    <property type="match status" value="1"/>
</dbReference>
<comment type="caution">
    <text evidence="7">Lacks conserved residue(s) required for the propagation of feature annotation.</text>
</comment>
<sequence length="978" mass="112398">MSRGKNAKRKNAKREKCLKGKKVKREKMSRGKSAKRQNPKRERCQKEKFKKTFTKLITRKTNLQPYQDNPDIIHPSRCDILGDNCKPIREILKKVEEMKEWCAPYNPTEICISPGRTPTQEDLKPFMRPPWDNTSLPSTKMPSNDTKTKDPLEAGDVLYTKDQAQGQYDYYVEMCSKCRNSSLEKVPRRQKRQHAYSKQWKSPIPIRYDTVSLGELIIHATATISLGAAQISEHTCIDFTFVETNGPIGIEIIDNGKRDRCGESHVGQIGGWQALSINCEEMYTGVHELLHALGLVHEEERFDSHKYIKLNPLSKEWLLHFTQSYEFPYDYGSIMHYPPIISDFNSYDKISLNRFYQQSMGQTERPSFKDYAIINYIYCQDKCGPEYSCKNGGYPNPRHCMECFCPWEYGGAHCEELANDIDCKYKMVTNRELEADWQTRKLDEVLYCWSDKCVCRWRITPKDGKKLRIQLKRLEIDSQCGHMPCHRSYIEINFRKDKRARGARLCCPEAIAQVSPSQNWIEAEGPGTDIIISTNLAYTSGAIKFELTYETDGAKLTSSEECPDPRELFSKDRNPGGGVSCLDSPKETSKDLPCPRRAISLKCASFKPDYYAWINGHPTNKTEVTMQCFKREDNPTSYWGYWANKTQDPIHIDDIQCVKYVRVPKFKSAEVEDSAKVEDSFKNANGLKQENSGLNMSKWSFRTQILVILLGSFASATPILQQSYAKDPSPVIPNDDAISMSAVDCAALPPALLCAKFIRTKCGTTDMCSKHDNTVRYKPLHITLLYESLCPYSQRFIKDTMFDVYNRFRSHVKFELIPYGNAKNNGTQFSCQHGADECRINKFQSCAINYMQDPVPFVYCLEALLYDNVTFEEASKMCFNLINPGNYVHDRIMQCFDKSEGDTLQSLAAQKTQMIWPNKHQFVPWIVVNNVSIESMQFLRYSIPALICESRADGEYVAECEIGMECIHKSLPYRCVYL</sequence>
<protein>
    <recommendedName>
        <fullName evidence="9">Metalloendopeptidase</fullName>
        <ecNumber evidence="9">3.4.24.-</ecNumber>
    </recommendedName>
</protein>
<evidence type="ECO:0000259" key="11">
    <source>
        <dbReference type="PROSITE" id="PS01180"/>
    </source>
</evidence>
<dbReference type="Gene3D" id="3.40.390.10">
    <property type="entry name" value="Collagenase (Catalytic Domain)"/>
    <property type="match status" value="1"/>
</dbReference>
<evidence type="ECO:0000256" key="2">
    <source>
        <dbReference type="ARBA" id="ARBA00005679"/>
    </source>
</evidence>
<evidence type="ECO:0000256" key="9">
    <source>
        <dbReference type="RuleBase" id="RU361183"/>
    </source>
</evidence>
<feature type="compositionally biased region" description="Basic residues" evidence="10">
    <location>
        <begin position="19"/>
        <end position="38"/>
    </location>
</feature>
<keyword evidence="8 9" id="KW-0862">Zinc</keyword>
<keyword evidence="3" id="KW-0964">Secreted</keyword>
<evidence type="ECO:0000256" key="10">
    <source>
        <dbReference type="SAM" id="MobiDB-lite"/>
    </source>
</evidence>
<dbReference type="PANTHER" id="PTHR13234">
    <property type="entry name" value="GAMMA-INTERFERON INDUCIBLE LYSOSOMAL THIOL REDUCTASE GILT"/>
    <property type="match status" value="1"/>
</dbReference>
<comment type="cofactor">
    <cofactor evidence="8 9">
        <name>Zn(2+)</name>
        <dbReference type="ChEBI" id="CHEBI:29105"/>
    </cofactor>
    <text evidence="8 9">Binds 1 zinc ion per subunit.</text>
</comment>
<dbReference type="GO" id="GO:0008270">
    <property type="term" value="F:zinc ion binding"/>
    <property type="evidence" value="ECO:0007669"/>
    <property type="project" value="UniProtKB-UniRule"/>
</dbReference>
<dbReference type="Pfam" id="PF03227">
    <property type="entry name" value="GILT"/>
    <property type="match status" value="1"/>
</dbReference>
<dbReference type="PANTHER" id="PTHR13234:SF8">
    <property type="entry name" value="GAMMA-INTERFERON-INDUCIBLE LYSOSOMAL THIOL REDUCTASE"/>
    <property type="match status" value="1"/>
</dbReference>
<feature type="compositionally biased region" description="Basic residues" evidence="10">
    <location>
        <begin position="1"/>
        <end position="13"/>
    </location>
</feature>
<keyword evidence="8 9" id="KW-0482">Metalloprotease</keyword>
<evidence type="ECO:0000256" key="1">
    <source>
        <dbReference type="ARBA" id="ARBA00004613"/>
    </source>
</evidence>
<dbReference type="Proteomes" id="UP000887572">
    <property type="component" value="Unplaced"/>
</dbReference>
<evidence type="ECO:0000313" key="13">
    <source>
        <dbReference type="Proteomes" id="UP000887572"/>
    </source>
</evidence>
<evidence type="ECO:0000256" key="5">
    <source>
        <dbReference type="ARBA" id="ARBA00023157"/>
    </source>
</evidence>
<dbReference type="SUPFAM" id="SSF55486">
    <property type="entry name" value="Metalloproteases ('zincins'), catalytic domain"/>
    <property type="match status" value="1"/>
</dbReference>
<feature type="compositionally biased region" description="Polar residues" evidence="10">
    <location>
        <begin position="132"/>
        <end position="145"/>
    </location>
</feature>
<feature type="domain" description="Peptidase M12A" evidence="12">
    <location>
        <begin position="189"/>
        <end position="380"/>
    </location>
</feature>
<dbReference type="InterPro" id="IPR000859">
    <property type="entry name" value="CUB_dom"/>
</dbReference>
<dbReference type="PROSITE" id="PS01180">
    <property type="entry name" value="CUB"/>
    <property type="match status" value="1"/>
</dbReference>
<dbReference type="InterPro" id="IPR001506">
    <property type="entry name" value="Peptidase_M12A"/>
</dbReference>
<evidence type="ECO:0000256" key="6">
    <source>
        <dbReference type="ARBA" id="ARBA00023180"/>
    </source>
</evidence>
<organism evidence="13 14">
    <name type="scientific">Globodera rostochiensis</name>
    <name type="common">Golden nematode worm</name>
    <name type="synonym">Heterodera rostochiensis</name>
    <dbReference type="NCBI Taxonomy" id="31243"/>
    <lineage>
        <taxon>Eukaryota</taxon>
        <taxon>Metazoa</taxon>
        <taxon>Ecdysozoa</taxon>
        <taxon>Nematoda</taxon>
        <taxon>Chromadorea</taxon>
        <taxon>Rhabditida</taxon>
        <taxon>Tylenchina</taxon>
        <taxon>Tylenchomorpha</taxon>
        <taxon>Tylenchoidea</taxon>
        <taxon>Heteroderidae</taxon>
        <taxon>Heteroderinae</taxon>
        <taxon>Globodera</taxon>
    </lineage>
</organism>
<dbReference type="PRINTS" id="PR00480">
    <property type="entry name" value="ASTACIN"/>
</dbReference>
<evidence type="ECO:0000256" key="3">
    <source>
        <dbReference type="ARBA" id="ARBA00022525"/>
    </source>
</evidence>
<keyword evidence="5" id="KW-1015">Disulfide bond</keyword>
<name>A0A914H473_GLORO</name>
<keyword evidence="6" id="KW-0325">Glycoprotein</keyword>
<dbReference type="InterPro" id="IPR024079">
    <property type="entry name" value="MetalloPept_cat_dom_sf"/>
</dbReference>
<dbReference type="InterPro" id="IPR004911">
    <property type="entry name" value="Interferon-induced_GILT"/>
</dbReference>
<dbReference type="GO" id="GO:0004222">
    <property type="term" value="F:metalloendopeptidase activity"/>
    <property type="evidence" value="ECO:0007669"/>
    <property type="project" value="UniProtKB-UniRule"/>
</dbReference>
<dbReference type="EC" id="3.4.24.-" evidence="9"/>
<dbReference type="PROSITE" id="PS51864">
    <property type="entry name" value="ASTACIN"/>
    <property type="match status" value="1"/>
</dbReference>
<keyword evidence="8 9" id="KW-0645">Protease</keyword>
<feature type="region of interest" description="Disordered" evidence="10">
    <location>
        <begin position="121"/>
        <end position="151"/>
    </location>
</feature>
<evidence type="ECO:0000256" key="7">
    <source>
        <dbReference type="PROSITE-ProRule" id="PRU00059"/>
    </source>
</evidence>
<reference evidence="14" key="1">
    <citation type="submission" date="2022-11" db="UniProtKB">
        <authorList>
            <consortium name="WormBaseParasite"/>
        </authorList>
    </citation>
    <scope>IDENTIFICATION</scope>
</reference>
<comment type="similarity">
    <text evidence="2">Belongs to the GILT family.</text>
</comment>
<feature type="active site" evidence="8">
    <location>
        <position position="288"/>
    </location>
</feature>
<dbReference type="GO" id="GO:0016671">
    <property type="term" value="F:oxidoreductase activity, acting on a sulfur group of donors, disulfide as acceptor"/>
    <property type="evidence" value="ECO:0007669"/>
    <property type="project" value="InterPro"/>
</dbReference>
<comment type="subcellular location">
    <subcellularLocation>
        <location evidence="1">Secreted</location>
    </subcellularLocation>
</comment>
<feature type="region of interest" description="Disordered" evidence="10">
    <location>
        <begin position="1"/>
        <end position="46"/>
    </location>
</feature>
<dbReference type="AlphaFoldDB" id="A0A914H473"/>
<feature type="region of interest" description="Disordered" evidence="10">
    <location>
        <begin position="567"/>
        <end position="589"/>
    </location>
</feature>
<feature type="binding site" evidence="8">
    <location>
        <position position="287"/>
    </location>
    <ligand>
        <name>Zn(2+)</name>
        <dbReference type="ChEBI" id="CHEBI:29105"/>
        <note>catalytic</note>
    </ligand>
</feature>
<dbReference type="WBParaSite" id="Gr19_v10_g13689.t1">
    <property type="protein sequence ID" value="Gr19_v10_g13689.t1"/>
    <property type="gene ID" value="Gr19_v10_g13689"/>
</dbReference>
<keyword evidence="8 9" id="KW-0378">Hydrolase</keyword>
<proteinExistence type="inferred from homology"/>
<accession>A0A914H473</accession>
<dbReference type="GO" id="GO:0006508">
    <property type="term" value="P:proteolysis"/>
    <property type="evidence" value="ECO:0007669"/>
    <property type="project" value="UniProtKB-KW"/>
</dbReference>
<dbReference type="InterPro" id="IPR006026">
    <property type="entry name" value="Peptidase_Metallo"/>
</dbReference>
<feature type="domain" description="CUB" evidence="11">
    <location>
        <begin position="423"/>
        <end position="552"/>
    </location>
</feature>
<evidence type="ECO:0000256" key="8">
    <source>
        <dbReference type="PROSITE-ProRule" id="PRU01211"/>
    </source>
</evidence>